<keyword evidence="4" id="KW-1185">Reference proteome</keyword>
<name>A0AAV4RCM3_CAEEX</name>
<evidence type="ECO:0000259" key="2">
    <source>
        <dbReference type="PROSITE" id="PS51651"/>
    </source>
</evidence>
<dbReference type="GO" id="GO:0005085">
    <property type="term" value="F:guanyl-nucleotide exchange factor activity"/>
    <property type="evidence" value="ECO:0007669"/>
    <property type="project" value="InterPro"/>
</dbReference>
<dbReference type="InterPro" id="IPR027357">
    <property type="entry name" value="DOCKER_dom"/>
</dbReference>
<dbReference type="GO" id="GO:0007264">
    <property type="term" value="P:small GTPase-mediated signal transduction"/>
    <property type="evidence" value="ECO:0007669"/>
    <property type="project" value="InterPro"/>
</dbReference>
<dbReference type="GO" id="GO:0005737">
    <property type="term" value="C:cytoplasm"/>
    <property type="evidence" value="ECO:0007669"/>
    <property type="project" value="TreeGrafter"/>
</dbReference>
<dbReference type="GO" id="GO:0031267">
    <property type="term" value="F:small GTPase binding"/>
    <property type="evidence" value="ECO:0007669"/>
    <property type="project" value="TreeGrafter"/>
</dbReference>
<sequence length="334" mass="38018">MYVRYIYKLCELHLPAENYTEAAFTLKLHSDLLSFPTQLCQLITATINNQNGSAGKLCITGSLIISIKAKCWEEGIPLCKELAELYEKKLLDYAKLSIVLKTQAKFFDNILNQIRPEPEYFRVGFYGLGFPLFLRNKVFVYRGLEYERIGAFTQRLQTEFPQAQILMKSTTQMITDSKGQVDKDNEFKSLWIERTTLTIASQLPGILRWFEYTAEPRRSISPLSMRLQGVIEAAVNGGIAKYQEAFFTLEFSLQNPEETHKIIKLKSLILEKVQILEGGLSLHGRLAPPEVIPLHRRCGSLLSNEALHSGSRLSELGIPPQYQQTRRAASYSCI</sequence>
<evidence type="ECO:0000313" key="4">
    <source>
        <dbReference type="Proteomes" id="UP001054945"/>
    </source>
</evidence>
<dbReference type="InterPro" id="IPR026791">
    <property type="entry name" value="DOCK"/>
</dbReference>
<comment type="caution">
    <text evidence="3">The sequence shown here is derived from an EMBL/GenBank/DDBJ whole genome shotgun (WGS) entry which is preliminary data.</text>
</comment>
<organism evidence="3 4">
    <name type="scientific">Caerostris extrusa</name>
    <name type="common">Bark spider</name>
    <name type="synonym">Caerostris bankana</name>
    <dbReference type="NCBI Taxonomy" id="172846"/>
    <lineage>
        <taxon>Eukaryota</taxon>
        <taxon>Metazoa</taxon>
        <taxon>Ecdysozoa</taxon>
        <taxon>Arthropoda</taxon>
        <taxon>Chelicerata</taxon>
        <taxon>Arachnida</taxon>
        <taxon>Araneae</taxon>
        <taxon>Araneomorphae</taxon>
        <taxon>Entelegynae</taxon>
        <taxon>Araneoidea</taxon>
        <taxon>Araneidae</taxon>
        <taxon>Caerostris</taxon>
    </lineage>
</organism>
<dbReference type="Gene3D" id="1.20.58.740">
    <property type="match status" value="1"/>
</dbReference>
<dbReference type="PANTHER" id="PTHR45653">
    <property type="entry name" value="DEDICATOR OF CYTOKINESIS"/>
    <property type="match status" value="1"/>
</dbReference>
<evidence type="ECO:0000313" key="3">
    <source>
        <dbReference type="EMBL" id="GIY19723.1"/>
    </source>
</evidence>
<proteinExistence type="inferred from homology"/>
<protein>
    <submittedName>
        <fullName evidence="3">Dedicator of cytokinesis protein 3</fullName>
    </submittedName>
</protein>
<dbReference type="Gene3D" id="1.25.40.410">
    <property type="match status" value="1"/>
</dbReference>
<accession>A0AAV4RCM3</accession>
<dbReference type="PROSITE" id="PS51651">
    <property type="entry name" value="DOCKER"/>
    <property type="match status" value="1"/>
</dbReference>
<dbReference type="InterPro" id="IPR043162">
    <property type="entry name" value="DOCK_C_lobe_C"/>
</dbReference>
<dbReference type="EMBL" id="BPLR01007787">
    <property type="protein sequence ID" value="GIY19723.1"/>
    <property type="molecule type" value="Genomic_DNA"/>
</dbReference>
<dbReference type="AlphaFoldDB" id="A0AAV4RCM3"/>
<dbReference type="Proteomes" id="UP001054945">
    <property type="component" value="Unassembled WGS sequence"/>
</dbReference>
<dbReference type="InterPro" id="IPR043161">
    <property type="entry name" value="DOCK_C_lobe_A"/>
</dbReference>
<dbReference type="Pfam" id="PF20421">
    <property type="entry name" value="DHR-2_Lobe_C"/>
    <property type="match status" value="1"/>
</dbReference>
<comment type="similarity">
    <text evidence="1">Belongs to the DOCK family.</text>
</comment>
<evidence type="ECO:0000256" key="1">
    <source>
        <dbReference type="PROSITE-ProRule" id="PRU00984"/>
    </source>
</evidence>
<feature type="domain" description="DOCKER" evidence="2">
    <location>
        <begin position="1"/>
        <end position="334"/>
    </location>
</feature>
<dbReference type="PANTHER" id="PTHR45653:SF12">
    <property type="entry name" value="SPONGE, ISOFORM E"/>
    <property type="match status" value="1"/>
</dbReference>
<dbReference type="GO" id="GO:0005886">
    <property type="term" value="C:plasma membrane"/>
    <property type="evidence" value="ECO:0007669"/>
    <property type="project" value="TreeGrafter"/>
</dbReference>
<dbReference type="InterPro" id="IPR046773">
    <property type="entry name" value="DOCKER_Lobe_C"/>
</dbReference>
<reference evidence="3 4" key="1">
    <citation type="submission" date="2021-06" db="EMBL/GenBank/DDBJ databases">
        <title>Caerostris extrusa draft genome.</title>
        <authorList>
            <person name="Kono N."/>
            <person name="Arakawa K."/>
        </authorList>
    </citation>
    <scope>NUCLEOTIDE SEQUENCE [LARGE SCALE GENOMIC DNA]</scope>
</reference>
<gene>
    <name evidence="3" type="primary">Dock3</name>
    <name evidence="3" type="ORF">CEXT_791861</name>
</gene>